<keyword evidence="1" id="KW-0812">Transmembrane</keyword>
<accession>A0ABV3FSX4</accession>
<comment type="caution">
    <text evidence="2">The sequence shown here is derived from an EMBL/GenBank/DDBJ whole genome shotgun (WGS) entry which is preliminary data.</text>
</comment>
<keyword evidence="1" id="KW-1133">Transmembrane helix</keyword>
<dbReference type="EMBL" id="JBFAKC010000005">
    <property type="protein sequence ID" value="MEV0708380.1"/>
    <property type="molecule type" value="Genomic_DNA"/>
</dbReference>
<keyword evidence="3" id="KW-1185">Reference proteome</keyword>
<evidence type="ECO:0000256" key="1">
    <source>
        <dbReference type="SAM" id="Phobius"/>
    </source>
</evidence>
<protein>
    <submittedName>
        <fullName evidence="2">Uncharacterized protein</fullName>
    </submittedName>
</protein>
<evidence type="ECO:0000313" key="3">
    <source>
        <dbReference type="Proteomes" id="UP001551695"/>
    </source>
</evidence>
<evidence type="ECO:0000313" key="2">
    <source>
        <dbReference type="EMBL" id="MEV0708380.1"/>
    </source>
</evidence>
<dbReference type="RefSeq" id="WP_355088915.1">
    <property type="nucleotide sequence ID" value="NZ_JBEXKW010000049.1"/>
</dbReference>
<name>A0ABV3FSX4_9NOCA</name>
<sequence>MGISLFVPFKYDLGGQIRDVERLEGILTRLHGPSTPDPALLRSWNLSYLAGHAPIIRHTLPEGRVSLGGVVWRYTRQLQLFPWLGIASINYRLSSDEAVAELLTVYDDIIDWKNRDYIPYLDRMGALGVSLSNQVAIEPGTELDLHAGIIIRLREAVARFVEPRPFLYAFHDYRICWIGDRQDLADSTARRLLWLSSTGDTTDDAESTFFRAGTVEVASSGWSTVIRGLTRASDIDTASVLGLLNLIHTHWYVCQMWINAHEVTTAQLRAGWRHADAHVLSASQLALAAAYLAETRNLNVMLKDPEMLRVAEDLEAHFEVSKHHDTAQARLRALESHTRQLGDYRSEVELRRFQGLFAISAAASVAALVPALAQIGFSTTHVITTVVPLAGIWALFAVDYSPLRRSIARGYRRLSGRER</sequence>
<feature type="transmembrane region" description="Helical" evidence="1">
    <location>
        <begin position="355"/>
        <end position="377"/>
    </location>
</feature>
<organism evidence="2 3">
    <name type="scientific">Nocardia aurea</name>
    <dbReference type="NCBI Taxonomy" id="2144174"/>
    <lineage>
        <taxon>Bacteria</taxon>
        <taxon>Bacillati</taxon>
        <taxon>Actinomycetota</taxon>
        <taxon>Actinomycetes</taxon>
        <taxon>Mycobacteriales</taxon>
        <taxon>Nocardiaceae</taxon>
        <taxon>Nocardia</taxon>
    </lineage>
</organism>
<gene>
    <name evidence="2" type="ORF">AB0I48_12505</name>
</gene>
<dbReference type="Proteomes" id="UP001551695">
    <property type="component" value="Unassembled WGS sequence"/>
</dbReference>
<reference evidence="2 3" key="1">
    <citation type="submission" date="2024-06" db="EMBL/GenBank/DDBJ databases">
        <title>The Natural Products Discovery Center: Release of the First 8490 Sequenced Strains for Exploring Actinobacteria Biosynthetic Diversity.</title>
        <authorList>
            <person name="Kalkreuter E."/>
            <person name="Kautsar S.A."/>
            <person name="Yang D."/>
            <person name="Bader C.D."/>
            <person name="Teijaro C.N."/>
            <person name="Fluegel L."/>
            <person name="Davis C.M."/>
            <person name="Simpson J.R."/>
            <person name="Lauterbach L."/>
            <person name="Steele A.D."/>
            <person name="Gui C."/>
            <person name="Meng S."/>
            <person name="Li G."/>
            <person name="Viehrig K."/>
            <person name="Ye F."/>
            <person name="Su P."/>
            <person name="Kiefer A.F."/>
            <person name="Nichols A."/>
            <person name="Cepeda A.J."/>
            <person name="Yan W."/>
            <person name="Fan B."/>
            <person name="Jiang Y."/>
            <person name="Adhikari A."/>
            <person name="Zheng C.-J."/>
            <person name="Schuster L."/>
            <person name="Cowan T.M."/>
            <person name="Smanski M.J."/>
            <person name="Chevrette M.G."/>
            <person name="De Carvalho L.P.S."/>
            <person name="Shen B."/>
        </authorList>
    </citation>
    <scope>NUCLEOTIDE SEQUENCE [LARGE SCALE GENOMIC DNA]</scope>
    <source>
        <strain evidence="2 3">NPDC050403</strain>
    </source>
</reference>
<feature type="transmembrane region" description="Helical" evidence="1">
    <location>
        <begin position="383"/>
        <end position="403"/>
    </location>
</feature>
<proteinExistence type="predicted"/>
<keyword evidence="1" id="KW-0472">Membrane</keyword>